<reference evidence="3 4" key="1">
    <citation type="submission" date="2019-03" db="EMBL/GenBank/DDBJ databases">
        <title>Genomics of glacier-inhabiting Cryobacterium strains.</title>
        <authorList>
            <person name="Liu Q."/>
            <person name="Xin Y.-H."/>
        </authorList>
    </citation>
    <scope>NUCLEOTIDE SEQUENCE [LARGE SCALE GENOMIC DNA]</scope>
    <source>
        <strain evidence="3 4">CGMCC 1.4292</strain>
    </source>
</reference>
<dbReference type="Pfam" id="PF13230">
    <property type="entry name" value="GATase_4"/>
    <property type="match status" value="1"/>
</dbReference>
<gene>
    <name evidence="3" type="ORF">E3T53_11680</name>
</gene>
<dbReference type="GO" id="GO:0016740">
    <property type="term" value="F:transferase activity"/>
    <property type="evidence" value="ECO:0007669"/>
    <property type="project" value="UniProtKB-KW"/>
</dbReference>
<dbReference type="InterPro" id="IPR026869">
    <property type="entry name" value="EgtC-like"/>
</dbReference>
<evidence type="ECO:0000313" key="4">
    <source>
        <dbReference type="Proteomes" id="UP000298218"/>
    </source>
</evidence>
<dbReference type="PANTHER" id="PTHR42824">
    <property type="entry name" value="GLUTAMINE AMIDOTRANSFERASE"/>
    <property type="match status" value="1"/>
</dbReference>
<proteinExistence type="predicted"/>
<accession>A0A4Y8KKW6</accession>
<organism evidence="3 4">
    <name type="scientific">Cryobacterium psychrophilum</name>
    <dbReference type="NCBI Taxonomy" id="41988"/>
    <lineage>
        <taxon>Bacteria</taxon>
        <taxon>Bacillati</taxon>
        <taxon>Actinomycetota</taxon>
        <taxon>Actinomycetes</taxon>
        <taxon>Micrococcales</taxon>
        <taxon>Microbacteriaceae</taxon>
        <taxon>Cryobacterium</taxon>
    </lineage>
</organism>
<keyword evidence="4" id="KW-1185">Reference proteome</keyword>
<comment type="caution">
    <text evidence="3">The sequence shown here is derived from an EMBL/GenBank/DDBJ whole genome shotgun (WGS) entry which is preliminary data.</text>
</comment>
<dbReference type="PANTHER" id="PTHR42824:SF1">
    <property type="entry name" value="GLUTAMINE AMIDOTRANSFERASE YAFJ-RELATED"/>
    <property type="match status" value="1"/>
</dbReference>
<evidence type="ECO:0000313" key="3">
    <source>
        <dbReference type="EMBL" id="TFD77468.1"/>
    </source>
</evidence>
<dbReference type="OrthoDB" id="9804310at2"/>
<sequence>MDPSRKAVMCRLLAYASPAPRTTRDVLGGNQSAVFQDMTELHKDGWGSAWIVSDSAADRVVKKERSALTGEGDHRLTQALSDRLSRAQLVHLRMATDGMTCQPANTHPFVRDGFAFAHNGSLSPASAMDGHIASDLLASLEGDTDSERYLAVIRTKIAEGHAPFDAVCQSVLELRPIFPDLSMNAIILTTTELIAVHASANANTPHDMFDASGLTELSLPQDHRTAYYLMRQRRYDDGTVVFASSGLDIVGWESLPAESVTRVDLDTHEITTRLLDLAPSSALLTHQLP</sequence>
<dbReference type="PROSITE" id="PS51278">
    <property type="entry name" value="GATASE_TYPE_2"/>
    <property type="match status" value="1"/>
</dbReference>
<evidence type="ECO:0000256" key="1">
    <source>
        <dbReference type="ARBA" id="ARBA00022962"/>
    </source>
</evidence>
<dbReference type="Proteomes" id="UP000298218">
    <property type="component" value="Unassembled WGS sequence"/>
</dbReference>
<dbReference type="InterPro" id="IPR017932">
    <property type="entry name" value="GATase_2_dom"/>
</dbReference>
<name>A0A4Y8KKW6_9MICO</name>
<protein>
    <submittedName>
        <fullName evidence="3">Class II glutamine amidotransferase</fullName>
    </submittedName>
</protein>
<dbReference type="CDD" id="cd01908">
    <property type="entry name" value="YafJ"/>
    <property type="match status" value="1"/>
</dbReference>
<keyword evidence="1 3" id="KW-0315">Glutamine amidotransferase</keyword>
<dbReference type="InterPro" id="IPR029055">
    <property type="entry name" value="Ntn_hydrolases_N"/>
</dbReference>
<evidence type="ECO:0000259" key="2">
    <source>
        <dbReference type="PROSITE" id="PS51278"/>
    </source>
</evidence>
<keyword evidence="3" id="KW-0808">Transferase</keyword>
<dbReference type="AlphaFoldDB" id="A0A4Y8KKW6"/>
<dbReference type="EMBL" id="SOHQ01000031">
    <property type="protein sequence ID" value="TFD77468.1"/>
    <property type="molecule type" value="Genomic_DNA"/>
</dbReference>
<dbReference type="Gene3D" id="3.60.20.10">
    <property type="entry name" value="Glutamine Phosphoribosylpyrophosphate, subunit 1, domain 1"/>
    <property type="match status" value="1"/>
</dbReference>
<dbReference type="SUPFAM" id="SSF56235">
    <property type="entry name" value="N-terminal nucleophile aminohydrolases (Ntn hydrolases)"/>
    <property type="match status" value="1"/>
</dbReference>
<feature type="domain" description="Glutamine amidotransferase type-2" evidence="2">
    <location>
        <begin position="10"/>
        <end position="289"/>
    </location>
</feature>